<dbReference type="GO" id="GO:0016020">
    <property type="term" value="C:membrane"/>
    <property type="evidence" value="ECO:0007669"/>
    <property type="project" value="TreeGrafter"/>
</dbReference>
<dbReference type="InterPro" id="IPR000873">
    <property type="entry name" value="AMP-dep_synth/lig_dom"/>
</dbReference>
<dbReference type="SUPFAM" id="SSF56801">
    <property type="entry name" value="Acetyl-CoA synthetase-like"/>
    <property type="match status" value="1"/>
</dbReference>
<dbReference type="PANTHER" id="PTHR43272">
    <property type="entry name" value="LONG-CHAIN-FATTY-ACID--COA LIGASE"/>
    <property type="match status" value="1"/>
</dbReference>
<evidence type="ECO:0000256" key="5">
    <source>
        <dbReference type="ARBA" id="ARBA00032875"/>
    </source>
</evidence>
<comment type="caution">
    <text evidence="7">The sequence shown here is derived from an EMBL/GenBank/DDBJ whole genome shotgun (WGS) entry which is preliminary data.</text>
</comment>
<organism evidence="7 8">
    <name type="scientific">Nocardioides guangzhouensis</name>
    <dbReference type="NCBI Taxonomy" id="2497878"/>
    <lineage>
        <taxon>Bacteria</taxon>
        <taxon>Bacillati</taxon>
        <taxon>Actinomycetota</taxon>
        <taxon>Actinomycetes</taxon>
        <taxon>Propionibacteriales</taxon>
        <taxon>Nocardioidaceae</taxon>
        <taxon>Nocardioides</taxon>
    </lineage>
</organism>
<protein>
    <recommendedName>
        <fullName evidence="5">Acyl-CoA synthetase</fullName>
    </recommendedName>
</protein>
<keyword evidence="2 7" id="KW-0436">Ligase</keyword>
<dbReference type="GO" id="GO:0004467">
    <property type="term" value="F:long-chain fatty acid-CoA ligase activity"/>
    <property type="evidence" value="ECO:0007669"/>
    <property type="project" value="TreeGrafter"/>
</dbReference>
<dbReference type="Gene3D" id="3.40.50.12780">
    <property type="entry name" value="N-terminal domain of ligase-like"/>
    <property type="match status" value="1"/>
</dbReference>
<gene>
    <name evidence="7" type="ORF">EKO23_21425</name>
</gene>
<dbReference type="EMBL" id="SDKM01000045">
    <property type="protein sequence ID" value="RYP82552.1"/>
    <property type="molecule type" value="Genomic_DNA"/>
</dbReference>
<dbReference type="RefSeq" id="WP_134720521.1">
    <property type="nucleotide sequence ID" value="NZ_SDKM01000045.1"/>
</dbReference>
<evidence type="ECO:0000256" key="4">
    <source>
        <dbReference type="ARBA" id="ARBA00023098"/>
    </source>
</evidence>
<evidence type="ECO:0000256" key="2">
    <source>
        <dbReference type="ARBA" id="ARBA00022598"/>
    </source>
</evidence>
<dbReference type="InterPro" id="IPR020845">
    <property type="entry name" value="AMP-binding_CS"/>
</dbReference>
<dbReference type="Pfam" id="PF00501">
    <property type="entry name" value="AMP-binding"/>
    <property type="match status" value="1"/>
</dbReference>
<evidence type="ECO:0000256" key="3">
    <source>
        <dbReference type="ARBA" id="ARBA00022832"/>
    </source>
</evidence>
<sequence>MPSDPGTLPSTVTAAFQLTAQVDPDAVAIRTPGDAVTITWREYADRVRRVAEGLHALGVRRGDTVGIMLTNRPEFAVVDAGAMHLGAIAFSIYNTSSSEQIEYLFGNAENRVVVTEQAFLDVVRQAEPPSVEHTVVVDGEAEGAVSLAALEAMTSEGFDFDAAWQAVEPEDVLTLIYTSGTTGPPKGVQLTHRNLIAISDAACQVVDVAFGDRITSFLPAAHIADRASAQYFQAIRGVQVTHVADPRSIAAALPDCRPTIWFAVPRVWEKIKAGIEAKVAAEENATKKRLAVWALAQGAAKARADLAGQELGLPGRVQHALADRLVLSKVRETLGLDQLKWAWSGAAAIAPETLEFFVGLGVDVCELWGMSEISGAGTINPPGRAKVGTVGPPLPGVEVRLGEDGELLVRGPSVMTGYRKEPAKTAEAIDEDGWLHTGDIATIDDDGYVTIVDRKKEIIINQAGKNMSPSNIENTLKVSTPLASAITVVGDDRPYVVALVALDPDAAAAYGEKAGIAPDPAVLAKDPGVIAAVQAGIDAGNAKLSRVEQVKKFEILPSYWLPGGDELTPTLKLKRRPIADKYAATIDGLYA</sequence>
<dbReference type="Pfam" id="PF23562">
    <property type="entry name" value="AMP-binding_C_3"/>
    <property type="match status" value="1"/>
</dbReference>
<keyword evidence="3" id="KW-0276">Fatty acid metabolism</keyword>
<dbReference type="PROSITE" id="PS00455">
    <property type="entry name" value="AMP_BINDING"/>
    <property type="match status" value="1"/>
</dbReference>
<name>A0A4Q4Z4J5_9ACTN</name>
<evidence type="ECO:0000313" key="8">
    <source>
        <dbReference type="Proteomes" id="UP000295198"/>
    </source>
</evidence>
<dbReference type="OrthoDB" id="9803968at2"/>
<keyword evidence="8" id="KW-1185">Reference proteome</keyword>
<evidence type="ECO:0000313" key="7">
    <source>
        <dbReference type="EMBL" id="RYP82552.1"/>
    </source>
</evidence>
<proteinExistence type="inferred from homology"/>
<accession>A0A4Q4Z4J5</accession>
<reference evidence="7 8" key="1">
    <citation type="submission" date="2019-01" db="EMBL/GenBank/DDBJ databases">
        <title>Nocardioides guangzhouensis sp. nov., an actinobacterium isolated from soil.</title>
        <authorList>
            <person name="Fu Y."/>
            <person name="Cai Y."/>
            <person name="Lin Z."/>
            <person name="Chen P."/>
        </authorList>
    </citation>
    <scope>NUCLEOTIDE SEQUENCE [LARGE SCALE GENOMIC DNA]</scope>
    <source>
        <strain evidence="7 8">130</strain>
    </source>
</reference>
<keyword evidence="4" id="KW-0443">Lipid metabolism</keyword>
<comment type="similarity">
    <text evidence="1">Belongs to the ATP-dependent AMP-binding enzyme family.</text>
</comment>
<evidence type="ECO:0000256" key="1">
    <source>
        <dbReference type="ARBA" id="ARBA00006432"/>
    </source>
</evidence>
<dbReference type="CDD" id="cd05907">
    <property type="entry name" value="VL_LC_FACS_like"/>
    <property type="match status" value="1"/>
</dbReference>
<dbReference type="AlphaFoldDB" id="A0A4Q4Z4J5"/>
<feature type="domain" description="AMP-dependent synthetase/ligase" evidence="6">
    <location>
        <begin position="17"/>
        <end position="418"/>
    </location>
</feature>
<dbReference type="PANTHER" id="PTHR43272:SF32">
    <property type="entry name" value="AMP-DEPENDENT SYNTHETASE_LIGASE DOMAIN-CONTAINING PROTEIN"/>
    <property type="match status" value="1"/>
</dbReference>
<dbReference type="Proteomes" id="UP000295198">
    <property type="component" value="Unassembled WGS sequence"/>
</dbReference>
<evidence type="ECO:0000259" key="6">
    <source>
        <dbReference type="Pfam" id="PF00501"/>
    </source>
</evidence>
<dbReference type="InterPro" id="IPR042099">
    <property type="entry name" value="ANL_N_sf"/>
</dbReference>